<name>A0ABR9H772_9BACT</name>
<organism evidence="2 3">
    <name type="scientific">Desulfomicrobium macestii</name>
    <dbReference type="NCBI Taxonomy" id="90731"/>
    <lineage>
        <taxon>Bacteria</taxon>
        <taxon>Pseudomonadati</taxon>
        <taxon>Thermodesulfobacteriota</taxon>
        <taxon>Desulfovibrionia</taxon>
        <taxon>Desulfovibrionales</taxon>
        <taxon>Desulfomicrobiaceae</taxon>
        <taxon>Desulfomicrobium</taxon>
    </lineage>
</organism>
<sequence length="734" mass="76909">MFEITQNTRLVVQAPAAGQVMVLTAVPGQDFILEAAFDQAEVRMDGGNVVFNFADGGQVVLDFADLGDAQAPNVVMPDGTILDMQEFLAALGESEIEPAAGPEGGADGGGGVGEYRDDAGNLIAGVDRLGGLDPREFTSITVESLEADDLIEEADADPSIPTPSIPTPPVLGPVVTQVEESSLDEGEVQWPGSNDGGTADSTSGAIPFTPGPGGEDQLFIRGVDEDVDVTGGGIVHGQYGTLVVTQNPDGTYSYEYTLDGNIDHPVSEENGGGDGRFDDDSLPDLFVMHVVNNGAIIATSSLTVNVLDDGPVIEVVPEASLSLRTEDSYLPGGSNEQSTNTDTASAGGVFQVVFGADGPKLVQHNGEYSEGGDPSLEYSFGELDGVDSGLKDMLTGESILLYTDENGNVIGRVESLGNEDATFTLTINEYGVVTLEQLRPIMHEAPDGVEGGLDEVQILTAEELVVNIRATDGDDDSASESFSLGGLIEFGDDVVTAVHDRGHVDFSQDHEIRYAISNVLFLVDVNGKEQAFKIDDYENLFNEMKDPDNPQGFVAWVEAQTGGTVTAYYIKAGQVFYDSDGNVIDPELEGLGEYLAGNGNTFGGSNVGPLHPTIGNHDPNAVDSGFNGGIGSGNVLDNDDGSADGIWVNGVSNDGGETWQEISEGGVVTIEGAYGTLILYSNGEYGYTLNDSAPQGAEDVFSYQVRDGDGDQSSAILTIEIALETMLTSNVEIA</sequence>
<dbReference type="Proteomes" id="UP000639010">
    <property type="component" value="Unassembled WGS sequence"/>
</dbReference>
<comment type="caution">
    <text evidence="2">The sequence shown here is derived from an EMBL/GenBank/DDBJ whole genome shotgun (WGS) entry which is preliminary data.</text>
</comment>
<reference evidence="2 3" key="1">
    <citation type="submission" date="2020-10" db="EMBL/GenBank/DDBJ databases">
        <title>Genomic Encyclopedia of Type Strains, Phase IV (KMG-IV): sequencing the most valuable type-strain genomes for metagenomic binning, comparative biology and taxonomic classification.</title>
        <authorList>
            <person name="Goeker M."/>
        </authorList>
    </citation>
    <scope>NUCLEOTIDE SEQUENCE [LARGE SCALE GENOMIC DNA]</scope>
    <source>
        <strain evidence="2 3">DSM 4194</strain>
    </source>
</reference>
<evidence type="ECO:0000313" key="3">
    <source>
        <dbReference type="Proteomes" id="UP000639010"/>
    </source>
</evidence>
<proteinExistence type="predicted"/>
<dbReference type="EMBL" id="JADBGG010000029">
    <property type="protein sequence ID" value="MBE1426556.1"/>
    <property type="molecule type" value="Genomic_DNA"/>
</dbReference>
<dbReference type="Pfam" id="PF19116">
    <property type="entry name" value="DUF5801"/>
    <property type="match status" value="1"/>
</dbReference>
<evidence type="ECO:0000313" key="2">
    <source>
        <dbReference type="EMBL" id="MBE1426556.1"/>
    </source>
</evidence>
<evidence type="ECO:0000259" key="1">
    <source>
        <dbReference type="Pfam" id="PF19116"/>
    </source>
</evidence>
<keyword evidence="3" id="KW-1185">Reference proteome</keyword>
<gene>
    <name evidence="2" type="ORF">H4684_003222</name>
</gene>
<dbReference type="InterPro" id="IPR043824">
    <property type="entry name" value="DUF5801"/>
</dbReference>
<dbReference type="Pfam" id="PF17963">
    <property type="entry name" value="Big_9"/>
    <property type="match status" value="1"/>
</dbReference>
<feature type="domain" description="DUF5801" evidence="1">
    <location>
        <begin position="338"/>
        <end position="485"/>
    </location>
</feature>
<accession>A0ABR9H772</accession>
<dbReference type="RefSeq" id="WP_192624518.1">
    <property type="nucleotide sequence ID" value="NZ_JADBGG010000029.1"/>
</dbReference>
<protein>
    <recommendedName>
        <fullName evidence="1">DUF5801 domain-containing protein</fullName>
    </recommendedName>
</protein>